<evidence type="ECO:0000256" key="1">
    <source>
        <dbReference type="ARBA" id="ARBA00006484"/>
    </source>
</evidence>
<dbReference type="PRINTS" id="PR00081">
    <property type="entry name" value="GDHRDH"/>
</dbReference>
<dbReference type="Pfam" id="PF00106">
    <property type="entry name" value="adh_short"/>
    <property type="match status" value="1"/>
</dbReference>
<comment type="similarity">
    <text evidence="1 3">Belongs to the short-chain dehydrogenases/reductases (SDR) family.</text>
</comment>
<protein>
    <submittedName>
        <fullName evidence="5">SDR family oxidoreductase</fullName>
    </submittedName>
</protein>
<dbReference type="RefSeq" id="WP_308478729.1">
    <property type="nucleotide sequence ID" value="NZ_OY726397.1"/>
</dbReference>
<proteinExistence type="inferred from homology"/>
<dbReference type="PROSITE" id="PS00061">
    <property type="entry name" value="ADH_SHORT"/>
    <property type="match status" value="1"/>
</dbReference>
<dbReference type="Gene3D" id="3.40.50.720">
    <property type="entry name" value="NAD(P)-binding Rossmann-like Domain"/>
    <property type="match status" value="1"/>
</dbReference>
<evidence type="ECO:0000256" key="4">
    <source>
        <dbReference type="SAM" id="MobiDB-lite"/>
    </source>
</evidence>
<gene>
    <name evidence="5" type="ORF">MU0053_003335</name>
</gene>
<name>A0ABM9LYL2_9MYCO</name>
<dbReference type="PANTHER" id="PTHR44196:SF1">
    <property type="entry name" value="DEHYDROGENASE_REDUCTASE SDR FAMILY MEMBER 7B"/>
    <property type="match status" value="1"/>
</dbReference>
<reference evidence="5 6" key="1">
    <citation type="submission" date="2023-08" db="EMBL/GenBank/DDBJ databases">
        <authorList>
            <person name="Folkvardsen B D."/>
            <person name="Norman A."/>
        </authorList>
    </citation>
    <scope>NUCLEOTIDE SEQUENCE [LARGE SCALE GENOMIC DNA]</scope>
    <source>
        <strain evidence="5 6">Mu0053</strain>
    </source>
</reference>
<evidence type="ECO:0000256" key="3">
    <source>
        <dbReference type="RuleBase" id="RU000363"/>
    </source>
</evidence>
<evidence type="ECO:0000313" key="6">
    <source>
        <dbReference type="Proteomes" id="UP001190465"/>
    </source>
</evidence>
<keyword evidence="2" id="KW-0560">Oxidoreductase</keyword>
<dbReference type="InterPro" id="IPR020904">
    <property type="entry name" value="Sc_DH/Rdtase_CS"/>
</dbReference>
<dbReference type="NCBIfam" id="NF005881">
    <property type="entry name" value="PRK07832.1"/>
    <property type="match status" value="1"/>
</dbReference>
<dbReference type="PANTHER" id="PTHR44196">
    <property type="entry name" value="DEHYDROGENASE/REDUCTASE SDR FAMILY MEMBER 7B"/>
    <property type="match status" value="1"/>
</dbReference>
<feature type="region of interest" description="Disordered" evidence="4">
    <location>
        <begin position="288"/>
        <end position="313"/>
    </location>
</feature>
<accession>A0ABM9LYL2</accession>
<keyword evidence="6" id="KW-1185">Reference proteome</keyword>
<feature type="compositionally biased region" description="Pro residues" evidence="4">
    <location>
        <begin position="302"/>
        <end position="313"/>
    </location>
</feature>
<dbReference type="SUPFAM" id="SSF51735">
    <property type="entry name" value="NAD(P)-binding Rossmann-fold domains"/>
    <property type="match status" value="1"/>
</dbReference>
<sequence>MVKSFGGKRCFVTGAASGIGRAIALRLAADGAELYLTDRDAAGLEQTVADVRALGAVVGEHRALDISDYDAVAGFAADIHTSHPAMDIVLNVAGVSAWGTVDQLSHRQWRSMIDINLMGPIHVIETFIPPMMAAGTGGQLVNVSSAAGLVALPWHAAYSASKYGLRGLSEVLRFDLARHNIGVSVVVPGAVKTGLVQTVEIAGVDRDDPKVARWVNLFSGHAVSPEKAADKILAGILKNRYLIYTSGDIRAFYAFKRLAWWPYSVAMRRVNVFFTRVLRPRPNWSAGALTANPTATQEHPADPAPLPASDPIP</sequence>
<evidence type="ECO:0000313" key="5">
    <source>
        <dbReference type="EMBL" id="CAJ1506915.1"/>
    </source>
</evidence>
<evidence type="ECO:0000256" key="2">
    <source>
        <dbReference type="ARBA" id="ARBA00023002"/>
    </source>
</evidence>
<dbReference type="PRINTS" id="PR00080">
    <property type="entry name" value="SDRFAMILY"/>
</dbReference>
<dbReference type="InterPro" id="IPR002347">
    <property type="entry name" value="SDR_fam"/>
</dbReference>
<dbReference type="CDD" id="cd05233">
    <property type="entry name" value="SDR_c"/>
    <property type="match status" value="1"/>
</dbReference>
<dbReference type="InterPro" id="IPR036291">
    <property type="entry name" value="NAD(P)-bd_dom_sf"/>
</dbReference>
<dbReference type="Proteomes" id="UP001190465">
    <property type="component" value="Chromosome"/>
</dbReference>
<organism evidence="5 6">
    <name type="scientific">[Mycobacterium] burgundiense</name>
    <dbReference type="NCBI Taxonomy" id="3064286"/>
    <lineage>
        <taxon>Bacteria</taxon>
        <taxon>Bacillati</taxon>
        <taxon>Actinomycetota</taxon>
        <taxon>Actinomycetes</taxon>
        <taxon>Mycobacteriales</taxon>
        <taxon>Mycobacteriaceae</taxon>
        <taxon>Mycolicibacterium</taxon>
    </lineage>
</organism>
<dbReference type="EMBL" id="OY726397">
    <property type="protein sequence ID" value="CAJ1506915.1"/>
    <property type="molecule type" value="Genomic_DNA"/>
</dbReference>